<dbReference type="AlphaFoldDB" id="A0A0A8USB9"/>
<name>A0A0A8USB9_LEGHA</name>
<organism evidence="1 2">
    <name type="scientific">Legionella hackeliae</name>
    <dbReference type="NCBI Taxonomy" id="449"/>
    <lineage>
        <taxon>Bacteria</taxon>
        <taxon>Pseudomonadati</taxon>
        <taxon>Pseudomonadota</taxon>
        <taxon>Gammaproteobacteria</taxon>
        <taxon>Legionellales</taxon>
        <taxon>Legionellaceae</taxon>
        <taxon>Legionella</taxon>
    </lineage>
</organism>
<evidence type="ECO:0000313" key="2">
    <source>
        <dbReference type="Proteomes" id="UP000032803"/>
    </source>
</evidence>
<protein>
    <recommendedName>
        <fullName evidence="3">Transmembrane protein</fullName>
    </recommendedName>
</protein>
<evidence type="ECO:0000313" key="1">
    <source>
        <dbReference type="EMBL" id="CEK11598.1"/>
    </source>
</evidence>
<gene>
    <name evidence="1" type="ORF">LHA_2594</name>
</gene>
<dbReference type="KEGG" id="lha:LHA_2594"/>
<dbReference type="EMBL" id="LN681225">
    <property type="protein sequence ID" value="CEK11598.1"/>
    <property type="molecule type" value="Genomic_DNA"/>
</dbReference>
<evidence type="ECO:0008006" key="3">
    <source>
        <dbReference type="Google" id="ProtNLM"/>
    </source>
</evidence>
<proteinExistence type="predicted"/>
<reference evidence="2" key="1">
    <citation type="submission" date="2014-09" db="EMBL/GenBank/DDBJ databases">
        <authorList>
            <person name="Gomez-Valero L."/>
        </authorList>
    </citation>
    <scope>NUCLEOTIDE SEQUENCE [LARGE SCALE GENOMIC DNA]</scope>
    <source>
        <strain evidence="2">ATCC35250</strain>
    </source>
</reference>
<accession>A0A0A8USB9</accession>
<dbReference type="Proteomes" id="UP000032803">
    <property type="component" value="Chromosome I"/>
</dbReference>
<keyword evidence="2" id="KW-1185">Reference proteome</keyword>
<dbReference type="HOGENOM" id="CLU_452554_0_0_6"/>
<sequence>MLRYSNTIFLKRILAFLWLGFMITTVFAGAPLWTFEPLTDTKIKVPANGTAIVQYRVTNQSRKTHTLTMQPMRGIRQITSGLNVCRNPFILRSKNSCILSLQINGSQLKRPITDGPVVCQQGNLNQCYRPSSTNILRITRGPVTDATISVNPSALNFVAGNNGMVTVTNTTGSPQPANNVVATIPGGSSISMQSTTCGASLAVGASCTITFTAPAAEGPTNIGISGSNTNTASVAVTVTSIPIATISVNPTTLLFAENSTGIVTVTNDVASLVPAENVVATIPGGSSISVQSTTCGASLAVGASCTITFTAPAAEGPTNIDISGSNTNTASVAVTVTSIPIATISVNPTTLLFAENSTGIVTVTNDVASLVPAENVVATIPGGSSISVQSTTCGASLAIGASCTITFASSIQEGPTTILITGDNTNTVSVDVMVTSQPQISITNPVQQNRVVTVSSITPLSLEITNDAGSVMNANAITVSNKADCPNLSFDDSNCTSVAPGGSCMLELTSNSPYAPCTITVSGNNTANSPTTLIAFSYLGGLVFQENAGSGKVVIDVAQGFISEWTAVPSNIAGATSLDDGFVNTNAIAVDAACLMQLLIVRP</sequence>